<proteinExistence type="predicted"/>
<evidence type="ECO:0000313" key="2">
    <source>
        <dbReference type="Proteomes" id="UP000030428"/>
    </source>
</evidence>
<dbReference type="AlphaFoldDB" id="A0A4E0QLW5"/>
<comment type="caution">
    <text evidence="1">The sequence shown here is derived from an EMBL/GenBank/DDBJ whole genome shotgun (WGS) entry which is preliminary data.</text>
</comment>
<keyword evidence="2" id="KW-1185">Reference proteome</keyword>
<dbReference type="Proteomes" id="UP000030428">
    <property type="component" value="Unassembled WGS sequence"/>
</dbReference>
<organism evidence="1 2">
    <name type="scientific">Candidatus Thiomargarita nelsonii</name>
    <dbReference type="NCBI Taxonomy" id="1003181"/>
    <lineage>
        <taxon>Bacteria</taxon>
        <taxon>Pseudomonadati</taxon>
        <taxon>Pseudomonadota</taxon>
        <taxon>Gammaproteobacteria</taxon>
        <taxon>Thiotrichales</taxon>
        <taxon>Thiotrichaceae</taxon>
        <taxon>Thiomargarita</taxon>
    </lineage>
</organism>
<sequence>MLYLLQHSKMRLKTTIVSTDRLDSLWSDSTIPLNATLDKLFVESSRFKHLSDRLILLNVELSNAVDYSNKKLGYGKTRAQAGLIGSLGDGKYVIDFDPAITTVLDILHEKRHKIQFQRLANSGTLGNKSLFSKYVVACFERGAYEYLTTIQSLSRENMKVIVKALFYCHSNGNKVDIMYAIEL</sequence>
<gene>
    <name evidence="1" type="ORF">PN36_27795</name>
</gene>
<dbReference type="EMBL" id="JSZA02000174">
    <property type="protein sequence ID" value="TGO02263.1"/>
    <property type="molecule type" value="Genomic_DNA"/>
</dbReference>
<protein>
    <submittedName>
        <fullName evidence="1">Uncharacterized protein</fullName>
    </submittedName>
</protein>
<name>A0A4E0QLW5_9GAMM</name>
<evidence type="ECO:0000313" key="1">
    <source>
        <dbReference type="EMBL" id="TGO02263.1"/>
    </source>
</evidence>
<accession>A0A4E0QLW5</accession>
<reference evidence="1 2" key="1">
    <citation type="journal article" date="2016" name="Front. Microbiol.">
        <title>Single-Cell (Meta-)Genomics of a Dimorphic Candidatus Thiomargarita nelsonii Reveals Genomic Plasticity.</title>
        <authorList>
            <person name="Flood B.E."/>
            <person name="Fliss P."/>
            <person name="Jones D.S."/>
            <person name="Dick G.J."/>
            <person name="Jain S."/>
            <person name="Kaster A.K."/>
            <person name="Winkel M."/>
            <person name="Mussmann M."/>
            <person name="Bailey J."/>
        </authorList>
    </citation>
    <scope>NUCLEOTIDE SEQUENCE [LARGE SCALE GENOMIC DNA]</scope>
    <source>
        <strain evidence="1">Hydrate Ridge</strain>
    </source>
</reference>